<evidence type="ECO:0000313" key="1">
    <source>
        <dbReference type="EMBL" id="MFC5588690.1"/>
    </source>
</evidence>
<proteinExistence type="predicted"/>
<evidence type="ECO:0000313" key="2">
    <source>
        <dbReference type="Proteomes" id="UP001596109"/>
    </source>
</evidence>
<name>A0ABW0TIG4_9BACL</name>
<dbReference type="Proteomes" id="UP001596109">
    <property type="component" value="Unassembled WGS sequence"/>
</dbReference>
<keyword evidence="2" id="KW-1185">Reference proteome</keyword>
<dbReference type="RefSeq" id="WP_381432197.1">
    <property type="nucleotide sequence ID" value="NZ_JBHSNO010000005.1"/>
</dbReference>
<sequence length="123" mass="13501">MLIGMVLAKDKETIVPIVDGEIARIYNLESGEIIDSPNPAREVSEGKRGATVKWMVQNDVKVLCAPPGTLCELSYSRAQTENLNFCRVDPGTSFSSLKSHIENGELRIVDSLPNNEIELSAKK</sequence>
<reference evidence="2" key="1">
    <citation type="journal article" date="2019" name="Int. J. Syst. Evol. Microbiol.">
        <title>The Global Catalogue of Microorganisms (GCM) 10K type strain sequencing project: providing services to taxonomists for standard genome sequencing and annotation.</title>
        <authorList>
            <consortium name="The Broad Institute Genomics Platform"/>
            <consortium name="The Broad Institute Genome Sequencing Center for Infectious Disease"/>
            <person name="Wu L."/>
            <person name="Ma J."/>
        </authorList>
    </citation>
    <scope>NUCLEOTIDE SEQUENCE [LARGE SCALE GENOMIC DNA]</scope>
    <source>
        <strain evidence="2">CGMCC 4.1434</strain>
    </source>
</reference>
<dbReference type="EMBL" id="JBHSNO010000005">
    <property type="protein sequence ID" value="MFC5588690.1"/>
    <property type="molecule type" value="Genomic_DNA"/>
</dbReference>
<gene>
    <name evidence="1" type="ORF">ACFPRA_07320</name>
</gene>
<protein>
    <submittedName>
        <fullName evidence="1">Uncharacterized protein</fullName>
    </submittedName>
</protein>
<accession>A0ABW0TIG4</accession>
<organism evidence="1 2">
    <name type="scientific">Sporosarcina soli</name>
    <dbReference type="NCBI Taxonomy" id="334736"/>
    <lineage>
        <taxon>Bacteria</taxon>
        <taxon>Bacillati</taxon>
        <taxon>Bacillota</taxon>
        <taxon>Bacilli</taxon>
        <taxon>Bacillales</taxon>
        <taxon>Caryophanaceae</taxon>
        <taxon>Sporosarcina</taxon>
    </lineage>
</organism>
<comment type="caution">
    <text evidence="1">The sequence shown here is derived from an EMBL/GenBank/DDBJ whole genome shotgun (WGS) entry which is preliminary data.</text>
</comment>